<feature type="compositionally biased region" description="Basic and acidic residues" evidence="1">
    <location>
        <begin position="95"/>
        <end position="106"/>
    </location>
</feature>
<comment type="caution">
    <text evidence="2">The sequence shown here is derived from an EMBL/GenBank/DDBJ whole genome shotgun (WGS) entry which is preliminary data.</text>
</comment>
<dbReference type="Proteomes" id="UP000031737">
    <property type="component" value="Unassembled WGS sequence"/>
</dbReference>
<dbReference type="EMBL" id="AUPL01005177">
    <property type="protein sequence ID" value="ESL07140.1"/>
    <property type="molecule type" value="Genomic_DNA"/>
</dbReference>
<dbReference type="OrthoDB" id="245890at2759"/>
<evidence type="ECO:0000313" key="3">
    <source>
        <dbReference type="Proteomes" id="UP000031737"/>
    </source>
</evidence>
<evidence type="ECO:0000313" key="2">
    <source>
        <dbReference type="EMBL" id="ESL07140.1"/>
    </source>
</evidence>
<evidence type="ECO:0000256" key="1">
    <source>
        <dbReference type="SAM" id="MobiDB-lite"/>
    </source>
</evidence>
<keyword evidence="3" id="KW-1185">Reference proteome</keyword>
<name>A0A061IYI9_TRYRA</name>
<feature type="region of interest" description="Disordered" evidence="1">
    <location>
        <begin position="1"/>
        <end position="106"/>
    </location>
</feature>
<accession>A0A061IYI9</accession>
<dbReference type="AlphaFoldDB" id="A0A061IYI9"/>
<gene>
    <name evidence="2" type="ORF">TRSC58_05177</name>
</gene>
<feature type="compositionally biased region" description="Polar residues" evidence="1">
    <location>
        <begin position="21"/>
        <end position="66"/>
    </location>
</feature>
<dbReference type="VEuPathDB" id="TriTrypDB:TRSC58_05177"/>
<proteinExistence type="predicted"/>
<organism evidence="2 3">
    <name type="scientific">Trypanosoma rangeli SC58</name>
    <dbReference type="NCBI Taxonomy" id="429131"/>
    <lineage>
        <taxon>Eukaryota</taxon>
        <taxon>Discoba</taxon>
        <taxon>Euglenozoa</taxon>
        <taxon>Kinetoplastea</taxon>
        <taxon>Metakinetoplastina</taxon>
        <taxon>Trypanosomatida</taxon>
        <taxon>Trypanosomatidae</taxon>
        <taxon>Trypanosoma</taxon>
        <taxon>Herpetosoma</taxon>
    </lineage>
</organism>
<sequence>MGRTMEHRDSPLVSPSERSAGVQQPPSQGSPDDFNTTVMSRDVGKSTSVVHESETSFKYASPSDSYVSDGDGEAKKEVSSMQYLPAPSSDVESELDNKKMARLALD</sequence>
<feature type="compositionally biased region" description="Basic and acidic residues" evidence="1">
    <location>
        <begin position="1"/>
        <end position="10"/>
    </location>
</feature>
<protein>
    <submittedName>
        <fullName evidence="2">Uncharacterized protein</fullName>
    </submittedName>
</protein>
<reference evidence="2 3" key="1">
    <citation type="submission" date="2013-07" db="EMBL/GenBank/DDBJ databases">
        <authorList>
            <person name="Stoco P.H."/>
            <person name="Wagner G."/>
            <person name="Gerber A."/>
            <person name="Zaha A."/>
            <person name="Thompson C."/>
            <person name="Bartholomeu D.C."/>
            <person name="Luckemeyer D.D."/>
            <person name="Bahia D."/>
            <person name="Loreto E."/>
            <person name="Prestes E.B."/>
            <person name="Lima F.M."/>
            <person name="Rodrigues-Luiz G."/>
            <person name="Vallejo G.A."/>
            <person name="Filho J.F."/>
            <person name="Monteiro K.M."/>
            <person name="Tyler K.M."/>
            <person name="de Almeida L.G."/>
            <person name="Ortiz M.F."/>
            <person name="Siervo M.A."/>
            <person name="de Moraes M.H."/>
            <person name="Cunha O.L."/>
            <person name="Mendonca-Neto R."/>
            <person name="Silva R."/>
            <person name="Teixeira S.M."/>
            <person name="Murta S.M."/>
            <person name="Sincero T.C."/>
            <person name="Mendes T.A."/>
            <person name="Urmenyi T.P."/>
            <person name="Silva V.G."/>
            <person name="da Rocha W.D."/>
            <person name="Andersson B."/>
            <person name="Romanha A.J."/>
            <person name="Steindel M."/>
            <person name="de Vasconcelos A.T."/>
            <person name="Grisard E.C."/>
        </authorList>
    </citation>
    <scope>NUCLEOTIDE SEQUENCE [LARGE SCALE GENOMIC DNA]</scope>
    <source>
        <strain evidence="2 3">SC58</strain>
    </source>
</reference>